<reference evidence="2" key="1">
    <citation type="submission" date="2021-10" db="EMBL/GenBank/DDBJ databases">
        <title>De novo Genome Assembly of Clathrus columnatus (Basidiomycota, Fungi) Using Illumina and Nanopore Sequence Data.</title>
        <authorList>
            <person name="Ogiso-Tanaka E."/>
            <person name="Itagaki H."/>
            <person name="Hosoya T."/>
            <person name="Hosaka K."/>
        </authorList>
    </citation>
    <scope>NUCLEOTIDE SEQUENCE</scope>
    <source>
        <strain evidence="2">MO-923</strain>
    </source>
</reference>
<feature type="region of interest" description="Disordered" evidence="1">
    <location>
        <begin position="357"/>
        <end position="389"/>
    </location>
</feature>
<dbReference type="EMBL" id="BPWL01000002">
    <property type="protein sequence ID" value="GJJ07776.1"/>
    <property type="molecule type" value="Genomic_DNA"/>
</dbReference>
<dbReference type="AlphaFoldDB" id="A0AAV5A596"/>
<accession>A0AAV5A596</accession>
<name>A0AAV5A596_9AGAM</name>
<evidence type="ECO:0000313" key="2">
    <source>
        <dbReference type="EMBL" id="GJJ07776.1"/>
    </source>
</evidence>
<dbReference type="Proteomes" id="UP001050691">
    <property type="component" value="Unassembled WGS sequence"/>
</dbReference>
<proteinExistence type="predicted"/>
<protein>
    <submittedName>
        <fullName evidence="2">Uncharacterized protein</fullName>
    </submittedName>
</protein>
<keyword evidence="3" id="KW-1185">Reference proteome</keyword>
<organism evidence="2 3">
    <name type="scientific">Clathrus columnatus</name>
    <dbReference type="NCBI Taxonomy" id="1419009"/>
    <lineage>
        <taxon>Eukaryota</taxon>
        <taxon>Fungi</taxon>
        <taxon>Dikarya</taxon>
        <taxon>Basidiomycota</taxon>
        <taxon>Agaricomycotina</taxon>
        <taxon>Agaricomycetes</taxon>
        <taxon>Phallomycetidae</taxon>
        <taxon>Phallales</taxon>
        <taxon>Clathraceae</taxon>
        <taxon>Clathrus</taxon>
    </lineage>
</organism>
<sequence>MPRFPLPKKLPTLNTYQITFFGKISQEPWTKDWVHLRDVSKGEKTQLKRRPDYKAGIFKGLVPVKDRIKQWNVIPGDLVRVRGEGDTIQEVFGINKFKNLVYLKGHTGTNPTSATRNIPSIHYSKCQLYIGDHEYPPPVGETKPIVKQVFALDLRCTAPRWAPYLGRYNWIRYAVRTSPPLPGQEYEKLRIPIPWPKHEKPPPLPIQDCDTPAEVVKEVTWKPTRKFYPAQNVGKKKLLEDGYLHHIRPPPEGVPVTPYDPEMTPPMEYVISDELSNKHGGARKRQRAMDREKENAVRKEAFIKAEMADLDGRTKREALKEAEFKWAETRRKEMQEQRKKLWIKRGGLARLKRKHIREVRKARKEQDQLRNLVLPPAANQIVPPSQPSL</sequence>
<evidence type="ECO:0000313" key="3">
    <source>
        <dbReference type="Proteomes" id="UP001050691"/>
    </source>
</evidence>
<evidence type="ECO:0000256" key="1">
    <source>
        <dbReference type="SAM" id="MobiDB-lite"/>
    </source>
</evidence>
<comment type="caution">
    <text evidence="2">The sequence shown here is derived from an EMBL/GenBank/DDBJ whole genome shotgun (WGS) entry which is preliminary data.</text>
</comment>
<gene>
    <name evidence="2" type="ORF">Clacol_001981</name>
</gene>